<name>A0ABU8H122_9SPHN</name>
<reference evidence="2 3" key="1">
    <citation type="journal article" date="2013" name="Int. J. Syst. Evol. Microbiol.">
        <title>Sphingomonas kyungheensis sp. nov., a bacterium with ginsenoside-converting activity isolated from soil of a ginseng field.</title>
        <authorList>
            <person name="Son H.M."/>
            <person name="Yang J.E."/>
            <person name="Park Y."/>
            <person name="Han C.K."/>
            <person name="Kim S.G."/>
            <person name="Kook M."/>
            <person name="Yi T.H."/>
        </authorList>
    </citation>
    <scope>NUCLEOTIDE SEQUENCE [LARGE SCALE GENOMIC DNA]</scope>
    <source>
        <strain evidence="2 3">LMG 26582</strain>
    </source>
</reference>
<evidence type="ECO:0000256" key="1">
    <source>
        <dbReference type="SAM" id="Phobius"/>
    </source>
</evidence>
<gene>
    <name evidence="2" type="ORF">V8201_06285</name>
</gene>
<evidence type="ECO:0000313" key="2">
    <source>
        <dbReference type="EMBL" id="MEI5686684.1"/>
    </source>
</evidence>
<keyword evidence="1" id="KW-0812">Transmembrane</keyword>
<dbReference type="Proteomes" id="UP001367771">
    <property type="component" value="Unassembled WGS sequence"/>
</dbReference>
<feature type="transmembrane region" description="Helical" evidence="1">
    <location>
        <begin position="60"/>
        <end position="84"/>
    </location>
</feature>
<evidence type="ECO:0000313" key="3">
    <source>
        <dbReference type="Proteomes" id="UP001367771"/>
    </source>
</evidence>
<protein>
    <submittedName>
        <fullName evidence="2">Uncharacterized protein</fullName>
    </submittedName>
</protein>
<proteinExistence type="predicted"/>
<organism evidence="2 3">
    <name type="scientific">Sphingomonas kyungheensis</name>
    <dbReference type="NCBI Taxonomy" id="1069987"/>
    <lineage>
        <taxon>Bacteria</taxon>
        <taxon>Pseudomonadati</taxon>
        <taxon>Pseudomonadota</taxon>
        <taxon>Alphaproteobacteria</taxon>
        <taxon>Sphingomonadales</taxon>
        <taxon>Sphingomonadaceae</taxon>
        <taxon>Sphingomonas</taxon>
    </lineage>
</organism>
<accession>A0ABU8H122</accession>
<keyword evidence="3" id="KW-1185">Reference proteome</keyword>
<keyword evidence="1" id="KW-0472">Membrane</keyword>
<dbReference type="RefSeq" id="WP_336544754.1">
    <property type="nucleotide sequence ID" value="NZ_JBBBDM010000002.1"/>
</dbReference>
<dbReference type="EMBL" id="JBBBDM010000002">
    <property type="protein sequence ID" value="MEI5686684.1"/>
    <property type="molecule type" value="Genomic_DNA"/>
</dbReference>
<sequence length="243" mass="27017">MDAIAEQSSLRPERIAPPNDDVRATVQHVQKIALWMPRGIIIVFVAVPVLSALLHGSIGWALFGGVINYLIARLIIAVVTRLFLRPTIRFRYRAAAQTLMRQIDSLPEPANLSISWWQDTPGAAAITRGGHVVITDYDTDYHQLWLSRDQIVHATVEREATVYTDTREGGRLTLGGVSGGLFGGYTFGGKSRSVSTTVETAFLEIRYQLDRNGPVRTCVIPFGEDRRCADEWRATIERLEAIA</sequence>
<keyword evidence="1" id="KW-1133">Transmembrane helix</keyword>
<feature type="transmembrane region" description="Helical" evidence="1">
    <location>
        <begin position="32"/>
        <end position="54"/>
    </location>
</feature>
<comment type="caution">
    <text evidence="2">The sequence shown here is derived from an EMBL/GenBank/DDBJ whole genome shotgun (WGS) entry which is preliminary data.</text>
</comment>